<protein>
    <submittedName>
        <fullName evidence="2">Uncharacterized protein</fullName>
    </submittedName>
</protein>
<dbReference type="AlphaFoldDB" id="A0A930YE71"/>
<keyword evidence="3" id="KW-1185">Reference proteome</keyword>
<evidence type="ECO:0000256" key="1">
    <source>
        <dbReference type="SAM" id="Phobius"/>
    </source>
</evidence>
<keyword evidence="1" id="KW-0472">Membrane</keyword>
<reference evidence="2" key="1">
    <citation type="submission" date="2020-11" db="EMBL/GenBank/DDBJ databases">
        <title>Nocardioides sp. nov., isolated from Soil of Cynanchum wilfordii Hemsley rhizosphere.</title>
        <authorList>
            <person name="Lee J.-S."/>
            <person name="Suh M.K."/>
            <person name="Kim J.-S."/>
        </authorList>
    </citation>
    <scope>NUCLEOTIDE SEQUENCE</scope>
    <source>
        <strain evidence="2">KCTC 19275</strain>
    </source>
</reference>
<proteinExistence type="predicted"/>
<dbReference type="Proteomes" id="UP000640489">
    <property type="component" value="Unassembled WGS sequence"/>
</dbReference>
<comment type="caution">
    <text evidence="2">The sequence shown here is derived from an EMBL/GenBank/DDBJ whole genome shotgun (WGS) entry which is preliminary data.</text>
</comment>
<organism evidence="2 3">
    <name type="scientific">Nocardioides islandensis</name>
    <dbReference type="NCBI Taxonomy" id="433663"/>
    <lineage>
        <taxon>Bacteria</taxon>
        <taxon>Bacillati</taxon>
        <taxon>Actinomycetota</taxon>
        <taxon>Actinomycetes</taxon>
        <taxon>Propionibacteriales</taxon>
        <taxon>Nocardioidaceae</taxon>
        <taxon>Nocardioides</taxon>
    </lineage>
</organism>
<keyword evidence="1" id="KW-0812">Transmembrane</keyword>
<evidence type="ECO:0000313" key="2">
    <source>
        <dbReference type="EMBL" id="MBF4763438.1"/>
    </source>
</evidence>
<name>A0A930YE71_9ACTN</name>
<keyword evidence="1" id="KW-1133">Transmembrane helix</keyword>
<dbReference type="EMBL" id="JADKPN010000004">
    <property type="protein sequence ID" value="MBF4763438.1"/>
    <property type="molecule type" value="Genomic_DNA"/>
</dbReference>
<evidence type="ECO:0000313" key="3">
    <source>
        <dbReference type="Proteomes" id="UP000640489"/>
    </source>
</evidence>
<dbReference type="RefSeq" id="WP_194706614.1">
    <property type="nucleotide sequence ID" value="NZ_JADKPN010000004.1"/>
</dbReference>
<gene>
    <name evidence="2" type="ORF">ISU07_09900</name>
</gene>
<sequence>MTLPYTEDFAQHRTDEVGSWMPGPLPPIHTRVLHWLRHDRLMVIGWACLVAVMLAALLGLPPLLRTIGAATAQ</sequence>
<feature type="transmembrane region" description="Helical" evidence="1">
    <location>
        <begin position="43"/>
        <end position="64"/>
    </location>
</feature>
<accession>A0A930YE71</accession>